<dbReference type="Proteomes" id="UP000034316">
    <property type="component" value="Unassembled WGS sequence"/>
</dbReference>
<dbReference type="AlphaFoldDB" id="A0A0G0FKX7"/>
<dbReference type="EMBL" id="LBRB01000023">
    <property type="protein sequence ID" value="KKP88065.1"/>
    <property type="molecule type" value="Genomic_DNA"/>
</dbReference>
<evidence type="ECO:0000313" key="2">
    <source>
        <dbReference type="EMBL" id="KKP88065.1"/>
    </source>
</evidence>
<gene>
    <name evidence="2" type="ORF">UR93_C0023G0019</name>
</gene>
<comment type="caution">
    <text evidence="2">The sequence shown here is derived from an EMBL/GenBank/DDBJ whole genome shotgun (WGS) entry which is preliminary data.</text>
</comment>
<dbReference type="Pfam" id="PF05168">
    <property type="entry name" value="HEPN"/>
    <property type="match status" value="1"/>
</dbReference>
<evidence type="ECO:0000259" key="1">
    <source>
        <dbReference type="PROSITE" id="PS50910"/>
    </source>
</evidence>
<feature type="domain" description="HEPN" evidence="1">
    <location>
        <begin position="11"/>
        <end position="121"/>
    </location>
</feature>
<dbReference type="Gene3D" id="1.20.120.330">
    <property type="entry name" value="Nucleotidyltransferases domain 2"/>
    <property type="match status" value="1"/>
</dbReference>
<dbReference type="InterPro" id="IPR007842">
    <property type="entry name" value="HEPN_dom"/>
</dbReference>
<sequence>MENEKKVNNWLELAKRDLAFAKDIVNRRNFRSYAPHFSHQALEKILKALVVAKTGITPPYIHNLVRLANLSKIELDQDTKDILAMLNPHYIGTKYPEDIAKMFKLYSQQKVDEVFKSAERAFKCFQKLLK</sequence>
<protein>
    <recommendedName>
        <fullName evidence="1">HEPN domain-containing protein</fullName>
    </recommendedName>
</protein>
<organism evidence="2 3">
    <name type="scientific">Berkelbacteria bacterium GW2011_GWA2_35_9</name>
    <dbReference type="NCBI Taxonomy" id="1618333"/>
    <lineage>
        <taxon>Bacteria</taxon>
        <taxon>Candidatus Berkelbacteria</taxon>
    </lineage>
</organism>
<name>A0A0G0FKX7_9BACT</name>
<proteinExistence type="predicted"/>
<dbReference type="SUPFAM" id="SSF81593">
    <property type="entry name" value="Nucleotidyltransferase substrate binding subunit/domain"/>
    <property type="match status" value="1"/>
</dbReference>
<dbReference type="PROSITE" id="PS50910">
    <property type="entry name" value="HEPN"/>
    <property type="match status" value="1"/>
</dbReference>
<reference evidence="2 3" key="1">
    <citation type="journal article" date="2015" name="Nature">
        <title>rRNA introns, odd ribosomes, and small enigmatic genomes across a large radiation of phyla.</title>
        <authorList>
            <person name="Brown C.T."/>
            <person name="Hug L.A."/>
            <person name="Thomas B.C."/>
            <person name="Sharon I."/>
            <person name="Castelle C.J."/>
            <person name="Singh A."/>
            <person name="Wilkins M.J."/>
            <person name="Williams K.H."/>
            <person name="Banfield J.F."/>
        </authorList>
    </citation>
    <scope>NUCLEOTIDE SEQUENCE [LARGE SCALE GENOMIC DNA]</scope>
</reference>
<evidence type="ECO:0000313" key="3">
    <source>
        <dbReference type="Proteomes" id="UP000034316"/>
    </source>
</evidence>
<accession>A0A0G0FKX7</accession>
<dbReference type="SMART" id="SM00748">
    <property type="entry name" value="HEPN"/>
    <property type="match status" value="1"/>
</dbReference>
<dbReference type="STRING" id="1618333.UR93_C0023G0019"/>